<name>A0ACA9Y890_9ASCO</name>
<evidence type="ECO:0000313" key="1">
    <source>
        <dbReference type="EMBL" id="CAH6721236.1"/>
    </source>
</evidence>
<evidence type="ECO:0000313" key="2">
    <source>
        <dbReference type="Proteomes" id="UP001152531"/>
    </source>
</evidence>
<sequence>MAKLPPEPPLVGRIIVATLATFIGAYVAYDFGKDFEFVKFTPHSKEEIERRKRENIPLKMKSLDTMTLELKPEVKERMRALKEQESKEEK</sequence>
<accession>A0ACA9Y890</accession>
<dbReference type="EMBL" id="CALSDN010000005">
    <property type="protein sequence ID" value="CAH6721236.1"/>
    <property type="molecule type" value="Genomic_DNA"/>
</dbReference>
<organism evidence="1 2">
    <name type="scientific">[Candida] jaroonii</name>
    <dbReference type="NCBI Taxonomy" id="467808"/>
    <lineage>
        <taxon>Eukaryota</taxon>
        <taxon>Fungi</taxon>
        <taxon>Dikarya</taxon>
        <taxon>Ascomycota</taxon>
        <taxon>Saccharomycotina</taxon>
        <taxon>Pichiomycetes</taxon>
        <taxon>Debaryomycetaceae</taxon>
        <taxon>Yamadazyma</taxon>
    </lineage>
</organism>
<dbReference type="Proteomes" id="UP001152531">
    <property type="component" value="Unassembled WGS sequence"/>
</dbReference>
<protein>
    <submittedName>
        <fullName evidence="1">Uncharacterized protein</fullName>
    </submittedName>
</protein>
<reference evidence="1" key="1">
    <citation type="submission" date="2022-06" db="EMBL/GenBank/DDBJ databases">
        <authorList>
            <person name="Legras J.-L."/>
            <person name="Devillers H."/>
            <person name="Grondin C."/>
        </authorList>
    </citation>
    <scope>NUCLEOTIDE SEQUENCE</scope>
    <source>
        <strain evidence="1">CLIB 1444</strain>
    </source>
</reference>
<keyword evidence="2" id="KW-1185">Reference proteome</keyword>
<comment type="caution">
    <text evidence="1">The sequence shown here is derived from an EMBL/GenBank/DDBJ whole genome shotgun (WGS) entry which is preliminary data.</text>
</comment>
<proteinExistence type="predicted"/>
<gene>
    <name evidence="1" type="ORF">CLIB1444_05S06590</name>
</gene>